<dbReference type="EMBL" id="SDPO01000003">
    <property type="protein sequence ID" value="RXZ47764.1"/>
    <property type="molecule type" value="Genomic_DNA"/>
</dbReference>
<dbReference type="Proteomes" id="UP000292935">
    <property type="component" value="Unassembled WGS sequence"/>
</dbReference>
<dbReference type="OrthoDB" id="5007112at2"/>
<accession>A0A4Q2JLJ1</accession>
<dbReference type="RefSeq" id="WP_056010930.1">
    <property type="nucleotide sequence ID" value="NZ_SDPO01000003.1"/>
</dbReference>
<keyword evidence="2" id="KW-1185">Reference proteome</keyword>
<gene>
    <name evidence="1" type="ORF">ESP57_14640</name>
</gene>
<name>A0A4Q2JLJ1_9MICO</name>
<protein>
    <submittedName>
        <fullName evidence="1">Uncharacterized protein</fullName>
    </submittedName>
</protein>
<reference evidence="1 2" key="1">
    <citation type="submission" date="2019-01" db="EMBL/GenBank/DDBJ databases">
        <authorList>
            <person name="Li J."/>
        </authorList>
    </citation>
    <scope>NUCLEOTIDE SEQUENCE [LARGE SCALE GENOMIC DNA]</scope>
    <source>
        <strain evidence="1 2">CCUG 35506</strain>
    </source>
</reference>
<evidence type="ECO:0000313" key="2">
    <source>
        <dbReference type="Proteomes" id="UP000292935"/>
    </source>
</evidence>
<sequence length="96" mass="10854">MVTIQEARTLLEQFFAAHPPAVSGELYIAPEWYEDASDYLPVWGAREFLVEGREAFARWDNRVIFINKETGEVHEGLRNLHAKKVRAMTPVAAPAG</sequence>
<dbReference type="AlphaFoldDB" id="A0A4Q2JLJ1"/>
<evidence type="ECO:0000313" key="1">
    <source>
        <dbReference type="EMBL" id="RXZ47764.1"/>
    </source>
</evidence>
<comment type="caution">
    <text evidence="1">The sequence shown here is derived from an EMBL/GenBank/DDBJ whole genome shotgun (WGS) entry which is preliminary data.</text>
</comment>
<proteinExistence type="predicted"/>
<organism evidence="1 2">
    <name type="scientific">Agromyces fucosus</name>
    <dbReference type="NCBI Taxonomy" id="41985"/>
    <lineage>
        <taxon>Bacteria</taxon>
        <taxon>Bacillati</taxon>
        <taxon>Actinomycetota</taxon>
        <taxon>Actinomycetes</taxon>
        <taxon>Micrococcales</taxon>
        <taxon>Microbacteriaceae</taxon>
        <taxon>Agromyces</taxon>
    </lineage>
</organism>